<dbReference type="HOGENOM" id="CLU_3068071_0_0_1"/>
<dbReference type="KEGG" id="abp:AGABI1DRAFT82077"/>
<gene>
    <name evidence="1" type="ORF">AGABI1DRAFT_82077</name>
</gene>
<dbReference type="Proteomes" id="UP000008493">
    <property type="component" value="Unassembled WGS sequence"/>
</dbReference>
<dbReference type="GeneID" id="18831802"/>
<dbReference type="AlphaFoldDB" id="K5WBY6"/>
<dbReference type="RefSeq" id="XP_007325323.1">
    <property type="nucleotide sequence ID" value="XM_007325261.1"/>
</dbReference>
<protein>
    <submittedName>
        <fullName evidence="1">Uncharacterized protein</fullName>
    </submittedName>
</protein>
<accession>K5WBY6</accession>
<evidence type="ECO:0000313" key="1">
    <source>
        <dbReference type="EMBL" id="EKM84414.1"/>
    </source>
</evidence>
<evidence type="ECO:0000313" key="2">
    <source>
        <dbReference type="Proteomes" id="UP000008493"/>
    </source>
</evidence>
<dbReference type="EMBL" id="JH971385">
    <property type="protein sequence ID" value="EKM84414.1"/>
    <property type="molecule type" value="Genomic_DNA"/>
</dbReference>
<dbReference type="InParanoid" id="K5WBY6"/>
<name>K5WBY6_AGABU</name>
<sequence length="53" mass="5730">MAAVSKKCEALLTNNTMITLSKSMGKAMQYRMSKDPIRILPAVVSSIMLVVAS</sequence>
<keyword evidence="2" id="KW-1185">Reference proteome</keyword>
<organism evidence="1 2">
    <name type="scientific">Agaricus bisporus var. burnettii (strain JB137-S8 / ATCC MYA-4627 / FGSC 10392)</name>
    <name type="common">White button mushroom</name>
    <dbReference type="NCBI Taxonomy" id="597362"/>
    <lineage>
        <taxon>Eukaryota</taxon>
        <taxon>Fungi</taxon>
        <taxon>Dikarya</taxon>
        <taxon>Basidiomycota</taxon>
        <taxon>Agaricomycotina</taxon>
        <taxon>Agaricomycetes</taxon>
        <taxon>Agaricomycetidae</taxon>
        <taxon>Agaricales</taxon>
        <taxon>Agaricineae</taxon>
        <taxon>Agaricaceae</taxon>
        <taxon>Agaricus</taxon>
    </lineage>
</organism>
<proteinExistence type="predicted"/>
<reference evidence="2" key="1">
    <citation type="journal article" date="2012" name="Proc. Natl. Acad. Sci. U.S.A.">
        <title>Genome sequence of the button mushroom Agaricus bisporus reveals mechanisms governing adaptation to a humic-rich ecological niche.</title>
        <authorList>
            <person name="Morin E."/>
            <person name="Kohler A."/>
            <person name="Baker A.R."/>
            <person name="Foulongne-Oriol M."/>
            <person name="Lombard V."/>
            <person name="Nagy L.G."/>
            <person name="Ohm R.A."/>
            <person name="Patyshakuliyeva A."/>
            <person name="Brun A."/>
            <person name="Aerts A.L."/>
            <person name="Bailey A.M."/>
            <person name="Billette C."/>
            <person name="Coutinho P.M."/>
            <person name="Deakin G."/>
            <person name="Doddapaneni H."/>
            <person name="Floudas D."/>
            <person name="Grimwood J."/>
            <person name="Hilden K."/>
            <person name="Kuees U."/>
            <person name="LaButti K.M."/>
            <person name="Lapidus A."/>
            <person name="Lindquist E.A."/>
            <person name="Lucas S.M."/>
            <person name="Murat C."/>
            <person name="Riley R.W."/>
            <person name="Salamov A.A."/>
            <person name="Schmutz J."/>
            <person name="Subramanian V."/>
            <person name="Woesten H.A.B."/>
            <person name="Xu J."/>
            <person name="Eastwood D.C."/>
            <person name="Foster G.D."/>
            <person name="Sonnenberg A.S."/>
            <person name="Cullen D."/>
            <person name="de Vries R.P."/>
            <person name="Lundell T."/>
            <person name="Hibbett D.S."/>
            <person name="Henrissat B."/>
            <person name="Burton K.S."/>
            <person name="Kerrigan R.W."/>
            <person name="Challen M.P."/>
            <person name="Grigoriev I.V."/>
            <person name="Martin F."/>
        </authorList>
    </citation>
    <scope>NUCLEOTIDE SEQUENCE [LARGE SCALE GENOMIC DNA]</scope>
    <source>
        <strain evidence="2">JB137-S8 / ATCC MYA-4627 / FGSC 10392</strain>
    </source>
</reference>